<gene>
    <name evidence="7" type="ORF">M8C21_007501</name>
</gene>
<accession>A0AAD5GVF2</accession>
<dbReference type="InterPro" id="IPR045177">
    <property type="entry name" value="FDM1-5/IDN2"/>
</dbReference>
<evidence type="ECO:0000256" key="2">
    <source>
        <dbReference type="ARBA" id="ARBA00023158"/>
    </source>
</evidence>
<evidence type="ECO:0000259" key="4">
    <source>
        <dbReference type="Pfam" id="PF03468"/>
    </source>
</evidence>
<keyword evidence="2" id="KW-0943">RNA-mediated gene silencing</keyword>
<evidence type="ECO:0000313" key="8">
    <source>
        <dbReference type="Proteomes" id="UP001206925"/>
    </source>
</evidence>
<dbReference type="Pfam" id="PF03470">
    <property type="entry name" value="zf-XS"/>
    <property type="match status" value="1"/>
</dbReference>
<dbReference type="GO" id="GO:0080188">
    <property type="term" value="P:gene silencing by siRNA-directed DNA methylation"/>
    <property type="evidence" value="ECO:0007669"/>
    <property type="project" value="InterPro"/>
</dbReference>
<evidence type="ECO:0000259" key="5">
    <source>
        <dbReference type="Pfam" id="PF03469"/>
    </source>
</evidence>
<feature type="coiled-coil region" evidence="3">
    <location>
        <begin position="287"/>
        <end position="461"/>
    </location>
</feature>
<dbReference type="Pfam" id="PF03469">
    <property type="entry name" value="XH"/>
    <property type="match status" value="1"/>
</dbReference>
<feature type="domain" description="XS" evidence="4">
    <location>
        <begin position="111"/>
        <end position="223"/>
    </location>
</feature>
<feature type="domain" description="Zinc finger-XS" evidence="6">
    <location>
        <begin position="42"/>
        <end position="81"/>
    </location>
</feature>
<evidence type="ECO:0000313" key="7">
    <source>
        <dbReference type="EMBL" id="KAI7756820.1"/>
    </source>
</evidence>
<evidence type="ECO:0000256" key="1">
    <source>
        <dbReference type="ARBA" id="ARBA00023054"/>
    </source>
</evidence>
<keyword evidence="8" id="KW-1185">Reference proteome</keyword>
<dbReference type="AlphaFoldDB" id="A0AAD5GVF2"/>
<dbReference type="PANTHER" id="PTHR21596">
    <property type="entry name" value="RIBONUCLEASE P SUBUNIT P38"/>
    <property type="match status" value="1"/>
</dbReference>
<evidence type="ECO:0000256" key="3">
    <source>
        <dbReference type="SAM" id="Coils"/>
    </source>
</evidence>
<dbReference type="InterPro" id="IPR038588">
    <property type="entry name" value="XS_domain_sf"/>
</dbReference>
<name>A0AAD5GVF2_AMBAR</name>
<dbReference type="EMBL" id="JAMZMK010000250">
    <property type="protein sequence ID" value="KAI7756820.1"/>
    <property type="molecule type" value="Genomic_DNA"/>
</dbReference>
<dbReference type="InterPro" id="IPR005379">
    <property type="entry name" value="FDM1-5/IDN2_XH"/>
</dbReference>
<dbReference type="Gene3D" id="3.30.70.2890">
    <property type="entry name" value="XS domain"/>
    <property type="match status" value="1"/>
</dbReference>
<dbReference type="InterPro" id="IPR005380">
    <property type="entry name" value="XS_domain"/>
</dbReference>
<dbReference type="InterPro" id="IPR005381">
    <property type="entry name" value="Znf-XS_domain"/>
</dbReference>
<dbReference type="Pfam" id="PF03468">
    <property type="entry name" value="XS"/>
    <property type="match status" value="1"/>
</dbReference>
<comment type="caution">
    <text evidence="7">The sequence shown here is derived from an EMBL/GenBank/DDBJ whole genome shotgun (WGS) entry which is preliminary data.</text>
</comment>
<feature type="domain" description="Factor of DNA methylation 1-5/IDN2" evidence="5">
    <location>
        <begin position="484"/>
        <end position="614"/>
    </location>
</feature>
<protein>
    <submittedName>
        <fullName evidence="7">Uncharacterized protein</fullName>
    </submittedName>
</protein>
<sequence>MSQRSRDTINIDTEIEKYKRKYYEELRGGRFKLQLSESILKCPFCPDSRDYRYKDLLRHANRIVRESKSASFKEKAKHFGLIEYLEKDFYAKRKCLDSTSVNAIPKQNANEELLVWPWMAVVANLPVEYKNGKYVGDSGKKLKDDWTEKGYKPVKVHPLWNRQGHSGLAVVEFGPTWAGLSHIMMFMKDFEINKHGREDWFGREKCKDDELYAWIATDKDYNSYGLVGSYLKKNGVLKTVADVQKEDEIKESKLIMGLKSMIDEKDKRSEEISSEISKTDIQLKNVMKQKEQMIEDFNRDMEMMEKEANEQRKLIRTEHERSRLWLEDREKELRAREAKNENEQRKLDYEKKMNEMAILEQNKADERMMKLAVDQKREKEKLHQKIIELEKQLDEKQRLELEIKQMKGAVEVMKHMTEEDLEAKSKLESLQIDLQEKEEELEDLEQLNQALVVKERKTNDELVDARKELISGLGENTRAHIAVKKMGDLDEKPFIAAAKRHCSNKNKVAAYATKLVSLWEDHLRDSGWHPFKVITVGGKSKEILDEEDEKIASLKNECDKGVFDAVVTALNELNEYNPSGRYPVQVLWNNKEKRAATLKEGVEYLLKQWKNHKPRKR</sequence>
<reference evidence="7" key="1">
    <citation type="submission" date="2022-06" db="EMBL/GenBank/DDBJ databases">
        <title>Uncovering the hologenomic basis of an extraordinary plant invasion.</title>
        <authorList>
            <person name="Bieker V.C."/>
            <person name="Martin M.D."/>
            <person name="Gilbert T."/>
            <person name="Hodgins K."/>
            <person name="Battlay P."/>
            <person name="Petersen B."/>
            <person name="Wilson J."/>
        </authorList>
    </citation>
    <scope>NUCLEOTIDE SEQUENCE</scope>
    <source>
        <strain evidence="7">AA19_3_7</strain>
        <tissue evidence="7">Leaf</tissue>
    </source>
</reference>
<proteinExistence type="predicted"/>
<organism evidence="7 8">
    <name type="scientific">Ambrosia artemisiifolia</name>
    <name type="common">Common ragweed</name>
    <dbReference type="NCBI Taxonomy" id="4212"/>
    <lineage>
        <taxon>Eukaryota</taxon>
        <taxon>Viridiplantae</taxon>
        <taxon>Streptophyta</taxon>
        <taxon>Embryophyta</taxon>
        <taxon>Tracheophyta</taxon>
        <taxon>Spermatophyta</taxon>
        <taxon>Magnoliopsida</taxon>
        <taxon>eudicotyledons</taxon>
        <taxon>Gunneridae</taxon>
        <taxon>Pentapetalae</taxon>
        <taxon>asterids</taxon>
        <taxon>campanulids</taxon>
        <taxon>Asterales</taxon>
        <taxon>Asteraceae</taxon>
        <taxon>Asteroideae</taxon>
        <taxon>Heliantheae alliance</taxon>
        <taxon>Heliantheae</taxon>
        <taxon>Ambrosia</taxon>
    </lineage>
</organism>
<keyword evidence="1 3" id="KW-0175">Coiled coil</keyword>
<dbReference type="Proteomes" id="UP001206925">
    <property type="component" value="Unassembled WGS sequence"/>
</dbReference>
<dbReference type="PANTHER" id="PTHR21596:SF23">
    <property type="entry name" value="FACTOR OF DNA METHYLATION 4"/>
    <property type="match status" value="1"/>
</dbReference>
<evidence type="ECO:0000259" key="6">
    <source>
        <dbReference type="Pfam" id="PF03470"/>
    </source>
</evidence>